<comment type="similarity">
    <text evidence="1">Belongs to the short-chain dehydrogenases/reductases (SDR) family.</text>
</comment>
<dbReference type="SUPFAM" id="SSF51735">
    <property type="entry name" value="NAD(P)-binding Rossmann-fold domains"/>
    <property type="match status" value="1"/>
</dbReference>
<gene>
    <name evidence="3" type="ORF">DHEL01_v211663</name>
</gene>
<organism evidence="3 4">
    <name type="scientific">Diaporthe helianthi</name>
    <dbReference type="NCBI Taxonomy" id="158607"/>
    <lineage>
        <taxon>Eukaryota</taxon>
        <taxon>Fungi</taxon>
        <taxon>Dikarya</taxon>
        <taxon>Ascomycota</taxon>
        <taxon>Pezizomycotina</taxon>
        <taxon>Sordariomycetes</taxon>
        <taxon>Sordariomycetidae</taxon>
        <taxon>Diaporthales</taxon>
        <taxon>Diaporthaceae</taxon>
        <taxon>Diaporthe</taxon>
    </lineage>
</organism>
<proteinExistence type="inferred from homology"/>
<reference evidence="3" key="1">
    <citation type="submission" date="2017-09" db="EMBL/GenBank/DDBJ databases">
        <title>Polyketide synthases of a Diaporthe helianthi virulent isolate.</title>
        <authorList>
            <person name="Baroncelli R."/>
        </authorList>
    </citation>
    <scope>NUCLEOTIDE SEQUENCE [LARGE SCALE GENOMIC DNA]</scope>
    <source>
        <strain evidence="3">7/96</strain>
    </source>
</reference>
<dbReference type="InterPro" id="IPR002347">
    <property type="entry name" value="SDR_fam"/>
</dbReference>
<dbReference type="AlphaFoldDB" id="A0A2P5HI58"/>
<dbReference type="Pfam" id="PF00106">
    <property type="entry name" value="adh_short"/>
    <property type="match status" value="1"/>
</dbReference>
<accession>A0A2P5HI58</accession>
<sequence length="243" mass="25286">NEAALPIRDAILAQRYLLKYPAISPQRLELSAAGKTVVITGAVSFARPLTLGVVSSAWLEADNKHSQGSGIGRATAAAFAAAGASTVVLLGRSAGPLNEPKSQIPGNSSSIVVIPLDITDEAALNKASAAVGKWDVLVLAAGYTSTPGPLTEADTDDWWQSFGLWYTFLALKAFKPFTEPSHATVLSLITGTAALPAKALPNLSSYLASKAAQTKVIEFLPVENPNIFAAAIHSGMVETAIFT</sequence>
<protein>
    <submittedName>
        <fullName evidence="3">Short chain dehydrogenase</fullName>
    </submittedName>
</protein>
<dbReference type="PANTHER" id="PTHR44196:SF1">
    <property type="entry name" value="DEHYDROGENASE_REDUCTASE SDR FAMILY MEMBER 7B"/>
    <property type="match status" value="1"/>
</dbReference>
<dbReference type="STRING" id="158607.A0A2P5HI58"/>
<dbReference type="GO" id="GO:0016020">
    <property type="term" value="C:membrane"/>
    <property type="evidence" value="ECO:0007669"/>
    <property type="project" value="TreeGrafter"/>
</dbReference>
<keyword evidence="4" id="KW-1185">Reference proteome</keyword>
<dbReference type="InterPro" id="IPR036291">
    <property type="entry name" value="NAD(P)-bd_dom_sf"/>
</dbReference>
<feature type="non-terminal residue" evidence="3">
    <location>
        <position position="1"/>
    </location>
</feature>
<dbReference type="Proteomes" id="UP000094444">
    <property type="component" value="Unassembled WGS sequence"/>
</dbReference>
<comment type="caution">
    <text evidence="3">The sequence shown here is derived from an EMBL/GenBank/DDBJ whole genome shotgun (WGS) entry which is preliminary data.</text>
</comment>
<evidence type="ECO:0000313" key="3">
    <source>
        <dbReference type="EMBL" id="POS69940.1"/>
    </source>
</evidence>
<dbReference type="InParanoid" id="A0A2P5HI58"/>
<dbReference type="OrthoDB" id="1933717at2759"/>
<dbReference type="EMBL" id="MAVT02001896">
    <property type="protein sequence ID" value="POS69940.1"/>
    <property type="molecule type" value="Genomic_DNA"/>
</dbReference>
<name>A0A2P5HI58_DIAHE</name>
<evidence type="ECO:0000256" key="1">
    <source>
        <dbReference type="ARBA" id="ARBA00006484"/>
    </source>
</evidence>
<keyword evidence="2" id="KW-0560">Oxidoreductase</keyword>
<evidence type="ECO:0000313" key="4">
    <source>
        <dbReference type="Proteomes" id="UP000094444"/>
    </source>
</evidence>
<dbReference type="GO" id="GO:0016491">
    <property type="term" value="F:oxidoreductase activity"/>
    <property type="evidence" value="ECO:0007669"/>
    <property type="project" value="UniProtKB-KW"/>
</dbReference>
<evidence type="ECO:0000256" key="2">
    <source>
        <dbReference type="ARBA" id="ARBA00023002"/>
    </source>
</evidence>
<dbReference type="PANTHER" id="PTHR44196">
    <property type="entry name" value="DEHYDROGENASE/REDUCTASE SDR FAMILY MEMBER 7B"/>
    <property type="match status" value="1"/>
</dbReference>
<dbReference type="Gene3D" id="3.40.50.720">
    <property type="entry name" value="NAD(P)-binding Rossmann-like Domain"/>
    <property type="match status" value="1"/>
</dbReference>